<reference evidence="4" key="1">
    <citation type="submission" date="2014-08" db="EMBL/GenBank/DDBJ databases">
        <authorList>
            <person name="Senf B."/>
            <person name="Petzold A."/>
            <person name="Downie B.R."/>
            <person name="Koch P."/>
            <person name="Platzer M."/>
        </authorList>
    </citation>
    <scope>NUCLEOTIDE SEQUENCE [LARGE SCALE GENOMIC DNA]</scope>
    <source>
        <strain evidence="4">GRZ</strain>
    </source>
</reference>
<keyword evidence="3" id="KW-0449">Lipoprotein</keyword>
<dbReference type="GO" id="GO:0005525">
    <property type="term" value="F:GTP binding"/>
    <property type="evidence" value="ECO:0007669"/>
    <property type="project" value="UniProtKB-KW"/>
</dbReference>
<dbReference type="SMART" id="SM00175">
    <property type="entry name" value="RAB"/>
    <property type="match status" value="1"/>
</dbReference>
<dbReference type="InterPro" id="IPR001806">
    <property type="entry name" value="Small_GTPase"/>
</dbReference>
<evidence type="ECO:0000313" key="4">
    <source>
        <dbReference type="Ensembl" id="ENSNFUP00015046564.1"/>
    </source>
</evidence>
<dbReference type="PROSITE" id="PS51420">
    <property type="entry name" value="RHO"/>
    <property type="match status" value="1"/>
</dbReference>
<evidence type="ECO:0000256" key="2">
    <source>
        <dbReference type="ARBA" id="ARBA00023134"/>
    </source>
</evidence>
<dbReference type="PANTHER" id="PTHR47977">
    <property type="entry name" value="RAS-RELATED PROTEIN RAB"/>
    <property type="match status" value="1"/>
</dbReference>
<dbReference type="InterPro" id="IPR005225">
    <property type="entry name" value="Small_GTP-bd"/>
</dbReference>
<keyword evidence="5" id="KW-1185">Reference proteome</keyword>
<keyword evidence="2" id="KW-0342">GTP-binding</keyword>
<dbReference type="SMART" id="SM00174">
    <property type="entry name" value="RHO"/>
    <property type="match status" value="1"/>
</dbReference>
<dbReference type="SMART" id="SM00176">
    <property type="entry name" value="RAN"/>
    <property type="match status" value="1"/>
</dbReference>
<proteinExistence type="predicted"/>
<evidence type="ECO:0000313" key="5">
    <source>
        <dbReference type="Proteomes" id="UP000694548"/>
    </source>
</evidence>
<dbReference type="NCBIfam" id="TIGR00231">
    <property type="entry name" value="small_GTP"/>
    <property type="match status" value="1"/>
</dbReference>
<reference evidence="4" key="2">
    <citation type="submission" date="2025-08" db="UniProtKB">
        <authorList>
            <consortium name="Ensembl"/>
        </authorList>
    </citation>
    <scope>IDENTIFICATION</scope>
</reference>
<dbReference type="Ensembl" id="ENSNFUT00015048606.1">
    <property type="protein sequence ID" value="ENSNFUP00015046564.1"/>
    <property type="gene ID" value="ENSNFUG00015022099.1"/>
</dbReference>
<dbReference type="PROSITE" id="PS51421">
    <property type="entry name" value="RAS"/>
    <property type="match status" value="1"/>
</dbReference>
<dbReference type="Proteomes" id="UP000694548">
    <property type="component" value="Chromosome sgr10"/>
</dbReference>
<dbReference type="FunFam" id="3.40.50.300:FF:001129">
    <property type="entry name" value="ras-related protein Rab-44 isoform X2"/>
    <property type="match status" value="1"/>
</dbReference>
<protein>
    <recommendedName>
        <fullName evidence="6">RAB44, member RAS oncogene family</fullName>
    </recommendedName>
</protein>
<organism evidence="4 5">
    <name type="scientific">Nothobranchius furzeri</name>
    <name type="common">Turquoise killifish</name>
    <dbReference type="NCBI Taxonomy" id="105023"/>
    <lineage>
        <taxon>Eukaryota</taxon>
        <taxon>Metazoa</taxon>
        <taxon>Chordata</taxon>
        <taxon>Craniata</taxon>
        <taxon>Vertebrata</taxon>
        <taxon>Euteleostomi</taxon>
        <taxon>Actinopterygii</taxon>
        <taxon>Neopterygii</taxon>
        <taxon>Teleostei</taxon>
        <taxon>Neoteleostei</taxon>
        <taxon>Acanthomorphata</taxon>
        <taxon>Ovalentaria</taxon>
        <taxon>Atherinomorphae</taxon>
        <taxon>Cyprinodontiformes</taxon>
        <taxon>Nothobranchiidae</taxon>
        <taxon>Nothobranchius</taxon>
    </lineage>
</organism>
<dbReference type="Gene3D" id="3.40.50.300">
    <property type="entry name" value="P-loop containing nucleotide triphosphate hydrolases"/>
    <property type="match status" value="1"/>
</dbReference>
<name>A0A8C6PN78_NOTFU</name>
<dbReference type="Pfam" id="PF00071">
    <property type="entry name" value="Ras"/>
    <property type="match status" value="1"/>
</dbReference>
<dbReference type="GO" id="GO:0003924">
    <property type="term" value="F:GTPase activity"/>
    <property type="evidence" value="ECO:0007669"/>
    <property type="project" value="InterPro"/>
</dbReference>
<dbReference type="PROSITE" id="PS51419">
    <property type="entry name" value="RAB"/>
    <property type="match status" value="1"/>
</dbReference>
<dbReference type="SMART" id="SM00173">
    <property type="entry name" value="RAS"/>
    <property type="match status" value="1"/>
</dbReference>
<sequence length="244" mass="27084">PRQTCRTPAELYMQHQSAYRSRAPSPSHLSAQCTDFRPIKTRRVNCDHKSVCDTLAGNLGGANASDSYNVVMIGDSCVGKTSFMKRAQSGKFSLDIPASVGVDSCMWTVVVDGKPVMLQLWDTAGQERFHSVTRQVFHRAQAFLLMYDITCSQSFSAVSYWVNCIQEAAAEDVSVLLLGNKSDDEQRRVKTEEGDNLAKEYNFAFMECSAATGQNVIESLETMARQKTTQLHKQPAQKKQSSCC</sequence>
<dbReference type="InterPro" id="IPR050227">
    <property type="entry name" value="Rab"/>
</dbReference>
<evidence type="ECO:0000256" key="1">
    <source>
        <dbReference type="ARBA" id="ARBA00022741"/>
    </source>
</evidence>
<dbReference type="CDD" id="cd00154">
    <property type="entry name" value="Rab"/>
    <property type="match status" value="1"/>
</dbReference>
<dbReference type="SUPFAM" id="SSF52540">
    <property type="entry name" value="P-loop containing nucleoside triphosphate hydrolases"/>
    <property type="match status" value="1"/>
</dbReference>
<accession>A0A8C6PN78</accession>
<keyword evidence="1" id="KW-0547">Nucleotide-binding</keyword>
<dbReference type="InterPro" id="IPR027417">
    <property type="entry name" value="P-loop_NTPase"/>
</dbReference>
<dbReference type="PRINTS" id="PR00449">
    <property type="entry name" value="RASTRNSFRMNG"/>
</dbReference>
<dbReference type="AlphaFoldDB" id="A0A8C6PN78"/>
<evidence type="ECO:0000256" key="3">
    <source>
        <dbReference type="ARBA" id="ARBA00023288"/>
    </source>
</evidence>
<reference evidence="4" key="3">
    <citation type="submission" date="2025-09" db="UniProtKB">
        <authorList>
            <consortium name="Ensembl"/>
        </authorList>
    </citation>
    <scope>IDENTIFICATION</scope>
</reference>
<evidence type="ECO:0008006" key="6">
    <source>
        <dbReference type="Google" id="ProtNLM"/>
    </source>
</evidence>
<dbReference type="GeneTree" id="ENSGT00940000160379"/>